<dbReference type="Proteomes" id="UP001305779">
    <property type="component" value="Unassembled WGS sequence"/>
</dbReference>
<name>A0ABR0E8G6_ZASCE</name>
<protein>
    <submittedName>
        <fullName evidence="1">Uncharacterized protein</fullName>
    </submittedName>
</protein>
<sequence length="315" mass="36841">MVTYIKKILTPELFLAVFNHRHPWSKGALPDGATVGPYHFKPSNEYMQTFYDLTFHQALLPLSKIPLAELLDYDFTQLLPPPTASDYPQQALGLITILDQQRGLCSGYGFRYTRSFFDPICEKLARQLTALPADVRPDGKHAWLSRGWTFDEWIVNVVWFWAPLVHADAFMTQDRQHLKDHLHFMRAEVEAHTGQTDPFASLEASDDVDIHAFERIESEGPPKRGYFTPGPATCCDYAFWWIRILNSHFAITDMCGHYPYWIRWKGLLFSEADKEFLRQTRFRYDPDDEPVLQQVREDYLEGVWRDLPVNDEYER</sequence>
<reference evidence="1 2" key="1">
    <citation type="journal article" date="2023" name="G3 (Bethesda)">
        <title>A chromosome-level genome assembly of Zasmidium syzygii isolated from banana leaves.</title>
        <authorList>
            <person name="van Westerhoven A.C."/>
            <person name="Mehrabi R."/>
            <person name="Talebi R."/>
            <person name="Steentjes M.B.F."/>
            <person name="Corcolon B."/>
            <person name="Chong P.A."/>
            <person name="Kema G.H.J."/>
            <person name="Seidl M.F."/>
        </authorList>
    </citation>
    <scope>NUCLEOTIDE SEQUENCE [LARGE SCALE GENOMIC DNA]</scope>
    <source>
        <strain evidence="1 2">P124</strain>
    </source>
</reference>
<proteinExistence type="predicted"/>
<accession>A0ABR0E8G6</accession>
<evidence type="ECO:0000313" key="2">
    <source>
        <dbReference type="Proteomes" id="UP001305779"/>
    </source>
</evidence>
<organism evidence="1 2">
    <name type="scientific">Zasmidium cellare</name>
    <name type="common">Wine cellar mold</name>
    <name type="synonym">Racodium cellare</name>
    <dbReference type="NCBI Taxonomy" id="395010"/>
    <lineage>
        <taxon>Eukaryota</taxon>
        <taxon>Fungi</taxon>
        <taxon>Dikarya</taxon>
        <taxon>Ascomycota</taxon>
        <taxon>Pezizomycotina</taxon>
        <taxon>Dothideomycetes</taxon>
        <taxon>Dothideomycetidae</taxon>
        <taxon>Mycosphaerellales</taxon>
        <taxon>Mycosphaerellaceae</taxon>
        <taxon>Zasmidium</taxon>
    </lineage>
</organism>
<dbReference type="EMBL" id="JAXOVC010000009">
    <property type="protein sequence ID" value="KAK4497530.1"/>
    <property type="molecule type" value="Genomic_DNA"/>
</dbReference>
<evidence type="ECO:0000313" key="1">
    <source>
        <dbReference type="EMBL" id="KAK4497530.1"/>
    </source>
</evidence>
<keyword evidence="2" id="KW-1185">Reference proteome</keyword>
<comment type="caution">
    <text evidence="1">The sequence shown here is derived from an EMBL/GenBank/DDBJ whole genome shotgun (WGS) entry which is preliminary data.</text>
</comment>
<gene>
    <name evidence="1" type="ORF">PRZ48_011981</name>
</gene>